<gene>
    <name evidence="1" type="ORF">AA106556_0917</name>
</gene>
<protein>
    <submittedName>
        <fullName evidence="1">Uncharacterized protein</fullName>
    </submittedName>
</protein>
<accession>A0ABQ0QIE1</accession>
<keyword evidence="2" id="KW-1185">Reference proteome</keyword>
<reference evidence="1" key="1">
    <citation type="submission" date="2013-04" db="EMBL/GenBank/DDBJ databases">
        <title>The genome sequencing project of 58 acetic acid bacteria.</title>
        <authorList>
            <person name="Okamoto-Kainuma A."/>
            <person name="Ishikawa M."/>
            <person name="Umino S."/>
            <person name="Koizumi Y."/>
            <person name="Shiwa Y."/>
            <person name="Yoshikawa H."/>
            <person name="Matsutani M."/>
            <person name="Matsushita K."/>
        </authorList>
    </citation>
    <scope>NUCLEOTIDE SEQUENCE</scope>
    <source>
        <strain evidence="1">NBRC 106556</strain>
    </source>
</reference>
<dbReference type="EMBL" id="BAQB01000009">
    <property type="protein sequence ID" value="GBR45864.1"/>
    <property type="molecule type" value="Genomic_DNA"/>
</dbReference>
<name>A0ABQ0QIE1_9PROT</name>
<organism evidence="1 2">
    <name type="scientific">Neokomagataea tanensis NBRC 106556</name>
    <dbReference type="NCBI Taxonomy" id="1223519"/>
    <lineage>
        <taxon>Bacteria</taxon>
        <taxon>Pseudomonadati</taxon>
        <taxon>Pseudomonadota</taxon>
        <taxon>Alphaproteobacteria</taxon>
        <taxon>Acetobacterales</taxon>
        <taxon>Acetobacteraceae</taxon>
        <taxon>Neokomagataea</taxon>
    </lineage>
</organism>
<proteinExistence type="predicted"/>
<dbReference type="Proteomes" id="UP001062443">
    <property type="component" value="Unassembled WGS sequence"/>
</dbReference>
<evidence type="ECO:0000313" key="2">
    <source>
        <dbReference type="Proteomes" id="UP001062443"/>
    </source>
</evidence>
<evidence type="ECO:0000313" key="1">
    <source>
        <dbReference type="EMBL" id="GBR45864.1"/>
    </source>
</evidence>
<comment type="caution">
    <text evidence="1">The sequence shown here is derived from an EMBL/GenBank/DDBJ whole genome shotgun (WGS) entry which is preliminary data.</text>
</comment>
<sequence>MSAHEFVNKVEFSAFEEVKAGFIDNNVSTVSGEAVIIGILCGVELELVLEAIAAASQDRNA</sequence>